<dbReference type="EMBL" id="PZZN01000001">
    <property type="protein sequence ID" value="PTM48025.1"/>
    <property type="molecule type" value="Genomic_DNA"/>
</dbReference>
<name>A0A2T4YW35_9SPHN</name>
<reference evidence="1 2" key="1">
    <citation type="submission" date="2018-04" db="EMBL/GenBank/DDBJ databases">
        <title>Genomic Encyclopedia of Type Strains, Phase III (KMG-III): the genomes of soil and plant-associated and newly described type strains.</title>
        <authorList>
            <person name="Whitman W."/>
        </authorList>
    </citation>
    <scope>NUCLEOTIDE SEQUENCE [LARGE SCALE GENOMIC DNA]</scope>
    <source>
        <strain evidence="1 2">NW12</strain>
    </source>
</reference>
<protein>
    <recommendedName>
        <fullName evidence="3">Transglycosylase-like protein with SLT domain</fullName>
    </recommendedName>
</protein>
<organism evidence="1 2">
    <name type="scientific">Sphingomonas aerolata</name>
    <dbReference type="NCBI Taxonomy" id="185951"/>
    <lineage>
        <taxon>Bacteria</taxon>
        <taxon>Pseudomonadati</taxon>
        <taxon>Pseudomonadota</taxon>
        <taxon>Alphaproteobacteria</taxon>
        <taxon>Sphingomonadales</taxon>
        <taxon>Sphingomonadaceae</taxon>
        <taxon>Sphingomonas</taxon>
    </lineage>
</organism>
<dbReference type="RefSeq" id="WP_107931246.1">
    <property type="nucleotide sequence ID" value="NZ_PZZN01000001.1"/>
</dbReference>
<dbReference type="InterPro" id="IPR023346">
    <property type="entry name" value="Lysozyme-like_dom_sf"/>
</dbReference>
<accession>A0A2T4YW35</accession>
<dbReference type="AlphaFoldDB" id="A0A2T4YW35"/>
<proteinExistence type="predicted"/>
<evidence type="ECO:0000313" key="2">
    <source>
        <dbReference type="Proteomes" id="UP000240996"/>
    </source>
</evidence>
<evidence type="ECO:0008006" key="3">
    <source>
        <dbReference type="Google" id="ProtNLM"/>
    </source>
</evidence>
<comment type="caution">
    <text evidence="1">The sequence shown here is derived from an EMBL/GenBank/DDBJ whole genome shotgun (WGS) entry which is preliminary data.</text>
</comment>
<dbReference type="Proteomes" id="UP000240996">
    <property type="component" value="Unassembled WGS sequence"/>
</dbReference>
<gene>
    <name evidence="1" type="ORF">C8J24_1433</name>
</gene>
<keyword evidence="2" id="KW-1185">Reference proteome</keyword>
<dbReference type="SUPFAM" id="SSF53955">
    <property type="entry name" value="Lysozyme-like"/>
    <property type="match status" value="1"/>
</dbReference>
<sequence>MTVNPITTGRIQSAIALASSKTGVDFDYLLGQAKLESGLNANAKAGTSSASGLYQFIEQSWLAVVKKHGAEHGLGWAADSIGQSSGGRLGVADAGTRQAILALRNDPAAASMMAAEHASDNKDALEGKLGRTATGTDLYMAHFLGLGGASKFLTTMQANPDASGAALFPSAARANRGVFYESNGTPRSLSAIYERFSTKLGAAAAGATGSATTGSVQFAAQALDMDGSTVVTGNNESAEDALAWATSTMGRFGTRNAGFNAGQNSASLLRPTPDTARLAYLMLAKMGG</sequence>
<dbReference type="Gene3D" id="1.10.530.10">
    <property type="match status" value="1"/>
</dbReference>
<evidence type="ECO:0000313" key="1">
    <source>
        <dbReference type="EMBL" id="PTM48025.1"/>
    </source>
</evidence>